<protein>
    <submittedName>
        <fullName evidence="1">Uncharacterized protein</fullName>
    </submittedName>
</protein>
<evidence type="ECO:0000313" key="1">
    <source>
        <dbReference type="EMBL" id="EWS76678.1"/>
    </source>
</evidence>
<dbReference type="Proteomes" id="UP000009168">
    <property type="component" value="Unassembled WGS sequence"/>
</dbReference>
<dbReference type="RefSeq" id="XP_012650846.1">
    <property type="nucleotide sequence ID" value="XM_012795392.1"/>
</dbReference>
<dbReference type="KEGG" id="tet:TTHERM_000214829"/>
<organism evidence="1 2">
    <name type="scientific">Tetrahymena thermophila (strain SB210)</name>
    <dbReference type="NCBI Taxonomy" id="312017"/>
    <lineage>
        <taxon>Eukaryota</taxon>
        <taxon>Sar</taxon>
        <taxon>Alveolata</taxon>
        <taxon>Ciliophora</taxon>
        <taxon>Intramacronucleata</taxon>
        <taxon>Oligohymenophorea</taxon>
        <taxon>Hymenostomatida</taxon>
        <taxon>Tetrahymenina</taxon>
        <taxon>Tetrahymenidae</taxon>
        <taxon>Tetrahymena</taxon>
    </lineage>
</organism>
<accession>W7XHF5</accession>
<proteinExistence type="predicted"/>
<keyword evidence="2" id="KW-1185">Reference proteome</keyword>
<reference evidence="2" key="1">
    <citation type="journal article" date="2006" name="PLoS Biol.">
        <title>Macronuclear genome sequence of the ciliate Tetrahymena thermophila, a model eukaryote.</title>
        <authorList>
            <person name="Eisen J.A."/>
            <person name="Coyne R.S."/>
            <person name="Wu M."/>
            <person name="Wu D."/>
            <person name="Thiagarajan M."/>
            <person name="Wortman J.R."/>
            <person name="Badger J.H."/>
            <person name="Ren Q."/>
            <person name="Amedeo P."/>
            <person name="Jones K.M."/>
            <person name="Tallon L.J."/>
            <person name="Delcher A.L."/>
            <person name="Salzberg S.L."/>
            <person name="Silva J.C."/>
            <person name="Haas B.J."/>
            <person name="Majoros W.H."/>
            <person name="Farzad M."/>
            <person name="Carlton J.M."/>
            <person name="Smith R.K. Jr."/>
            <person name="Garg J."/>
            <person name="Pearlman R.E."/>
            <person name="Karrer K.M."/>
            <person name="Sun L."/>
            <person name="Manning G."/>
            <person name="Elde N.C."/>
            <person name="Turkewitz A.P."/>
            <person name="Asai D.J."/>
            <person name="Wilkes D.E."/>
            <person name="Wang Y."/>
            <person name="Cai H."/>
            <person name="Collins K."/>
            <person name="Stewart B.A."/>
            <person name="Lee S.R."/>
            <person name="Wilamowska K."/>
            <person name="Weinberg Z."/>
            <person name="Ruzzo W.L."/>
            <person name="Wloga D."/>
            <person name="Gaertig J."/>
            <person name="Frankel J."/>
            <person name="Tsao C.-C."/>
            <person name="Gorovsky M.A."/>
            <person name="Keeling P.J."/>
            <person name="Waller R.F."/>
            <person name="Patron N.J."/>
            <person name="Cherry J.M."/>
            <person name="Stover N.A."/>
            <person name="Krieger C.J."/>
            <person name="del Toro C."/>
            <person name="Ryder H.F."/>
            <person name="Williamson S.C."/>
            <person name="Barbeau R.A."/>
            <person name="Hamilton E.P."/>
            <person name="Orias E."/>
        </authorList>
    </citation>
    <scope>NUCLEOTIDE SEQUENCE [LARGE SCALE GENOMIC DNA]</scope>
    <source>
        <strain evidence="2">SB210</strain>
    </source>
</reference>
<evidence type="ECO:0000313" key="2">
    <source>
        <dbReference type="Proteomes" id="UP000009168"/>
    </source>
</evidence>
<sequence length="98" mass="11612">MIICFKIYEIACSFVKIIRERPFSNIFTQQSENYSQQKLAIQAKSISKVPKTAWDGLEFNILLDYELLIFYVDFQVEIDQKQGINCKQPISRRTKNRK</sequence>
<dbReference type="GeneID" id="24437835"/>
<gene>
    <name evidence="1" type="ORF">TTHERM_000214829</name>
</gene>
<dbReference type="EMBL" id="GG662857">
    <property type="protein sequence ID" value="EWS76678.1"/>
    <property type="molecule type" value="Genomic_DNA"/>
</dbReference>
<dbReference type="InParanoid" id="W7XHF5"/>
<dbReference type="AlphaFoldDB" id="W7XHF5"/>
<name>W7XHF5_TETTS</name>